<dbReference type="Proteomes" id="UP000223749">
    <property type="component" value="Chromosome"/>
</dbReference>
<reference evidence="2 3" key="1">
    <citation type="submission" date="2017-10" db="EMBL/GenBank/DDBJ databases">
        <title>Whole genome of Pedobacter ginsengisoli T01R-27 isolated from tomato rhizosphere.</title>
        <authorList>
            <person name="Weon H.-Y."/>
            <person name="Lee S.A."/>
            <person name="Sang M.K."/>
            <person name="Song J."/>
        </authorList>
    </citation>
    <scope>NUCLEOTIDE SEQUENCE [LARGE SCALE GENOMIC DNA]</scope>
    <source>
        <strain evidence="2 3">T01R-27</strain>
    </source>
</reference>
<sequence length="98" mass="11098">MKAASITATAKPENPGKEINKYRRPHTTAIANKNNTPCIGESILNAVTKTKIRRAKARIFKNICKDEFFNVKLMLTKLNSEPFRSKKAPIITYRGLQH</sequence>
<evidence type="ECO:0000313" key="3">
    <source>
        <dbReference type="Proteomes" id="UP000223749"/>
    </source>
</evidence>
<protein>
    <submittedName>
        <fullName evidence="2">Uncharacterized protein</fullName>
    </submittedName>
</protein>
<dbReference type="AlphaFoldDB" id="A0A2D1U4C5"/>
<dbReference type="KEGG" id="pgs:CPT03_08220"/>
<organism evidence="2 3">
    <name type="scientific">Pedobacter ginsengisoli</name>
    <dbReference type="NCBI Taxonomy" id="363852"/>
    <lineage>
        <taxon>Bacteria</taxon>
        <taxon>Pseudomonadati</taxon>
        <taxon>Bacteroidota</taxon>
        <taxon>Sphingobacteriia</taxon>
        <taxon>Sphingobacteriales</taxon>
        <taxon>Sphingobacteriaceae</taxon>
        <taxon>Pedobacter</taxon>
    </lineage>
</organism>
<evidence type="ECO:0000313" key="2">
    <source>
        <dbReference type="EMBL" id="ATP56459.1"/>
    </source>
</evidence>
<accession>A0A2D1U4C5</accession>
<gene>
    <name evidence="2" type="ORF">CPT03_08220</name>
</gene>
<keyword evidence="3" id="KW-1185">Reference proteome</keyword>
<name>A0A2D1U4C5_9SPHI</name>
<feature type="region of interest" description="Disordered" evidence="1">
    <location>
        <begin position="1"/>
        <end position="24"/>
    </location>
</feature>
<dbReference type="EMBL" id="CP024091">
    <property type="protein sequence ID" value="ATP56459.1"/>
    <property type="molecule type" value="Genomic_DNA"/>
</dbReference>
<evidence type="ECO:0000256" key="1">
    <source>
        <dbReference type="SAM" id="MobiDB-lite"/>
    </source>
</evidence>
<proteinExistence type="predicted"/>